<feature type="transmembrane region" description="Helical" evidence="2">
    <location>
        <begin position="555"/>
        <end position="580"/>
    </location>
</feature>
<dbReference type="Pfam" id="PF13386">
    <property type="entry name" value="DsbD_2"/>
    <property type="match status" value="1"/>
</dbReference>
<feature type="transmembrane region" description="Helical" evidence="2">
    <location>
        <begin position="280"/>
        <end position="307"/>
    </location>
</feature>
<sequence length="586" mass="58927">MPTSRALRGLLVLGGAAVLAVVPAATASAHPLGNFTVNSYSGVVVGPDDVRVDHVLDYAEIPTVQQEVSIGHDLPAYAARSCATTAGKLRLSLGGKAVTLAPVSSTARLLPGAAGLQTLRVECSAAARVPGGTSGALSFADVAVDDHVGWHEVTLRGDRTTLSRSDAPAQSVSARLTAYPADLLSSPRNQREGHAQVRAGGTALAAEVAGAPAVVQRPVDALSRAFEGLVGDGRVGIGALVVALLLAAGVGAAHAVAPGHGKTVMAFYLAGRQARSLRSALTVASTVTATHTAGVLVLGVLVSAGAAFAPASVYPWLSVVSGLVVLVVGVGLVRQVRRGRGLGAHGHSHGEGHAHSHGEGHAHSHSHEQQHGHPHGEGHAHGHSHEDGHSHAPAEVAVLALAGAAEGANPAVVHGHPHEHAAGHAPAHVPSPAHAHEAGSGHSHGGGHSHSHGGGHSHGHTDEHPHDHGHEHPERGAHRRGLVAMGLAGGLVPSPTAVVVLLGAVATGHWWLGVALVLAFGVGMATTLTTVGILVATTGERLRRFSDSSARSPRLLAPVLRVAPWVAAGGVCLLGTAVALKGLLAV</sequence>
<evidence type="ECO:0000313" key="6">
    <source>
        <dbReference type="Proteomes" id="UP000293638"/>
    </source>
</evidence>
<gene>
    <name evidence="5" type="ORF">EV189_1452</name>
</gene>
<accession>A0A4Q7NRK7</accession>
<feature type="compositionally biased region" description="Basic and acidic residues" evidence="1">
    <location>
        <begin position="348"/>
        <end position="390"/>
    </location>
</feature>
<dbReference type="GO" id="GO:0006824">
    <property type="term" value="P:cobalt ion transport"/>
    <property type="evidence" value="ECO:0007669"/>
    <property type="project" value="UniProtKB-KW"/>
</dbReference>
<keyword evidence="2" id="KW-0472">Membrane</keyword>
<feature type="transmembrane region" description="Helical" evidence="2">
    <location>
        <begin position="482"/>
        <end position="504"/>
    </location>
</feature>
<keyword evidence="3" id="KW-0732">Signal</keyword>
<dbReference type="InterPro" id="IPR051224">
    <property type="entry name" value="NiCoT_RcnA"/>
</dbReference>
<feature type="transmembrane region" description="Helical" evidence="2">
    <location>
        <begin position="235"/>
        <end position="259"/>
    </location>
</feature>
<feature type="region of interest" description="Disordered" evidence="1">
    <location>
        <begin position="410"/>
        <end position="477"/>
    </location>
</feature>
<evidence type="ECO:0000256" key="3">
    <source>
        <dbReference type="SAM" id="SignalP"/>
    </source>
</evidence>
<dbReference type="EMBL" id="SGXD01000002">
    <property type="protein sequence ID" value="RZS89681.1"/>
    <property type="molecule type" value="Genomic_DNA"/>
</dbReference>
<reference evidence="5 6" key="1">
    <citation type="submission" date="2019-02" db="EMBL/GenBank/DDBJ databases">
        <title>Genomic Encyclopedia of Type Strains, Phase IV (KMG-IV): sequencing the most valuable type-strain genomes for metagenomic binning, comparative biology and taxonomic classification.</title>
        <authorList>
            <person name="Goeker M."/>
        </authorList>
    </citation>
    <scope>NUCLEOTIDE SEQUENCE [LARGE SCALE GENOMIC DNA]</scope>
    <source>
        <strain evidence="5 6">DSM 45622</strain>
    </source>
</reference>
<keyword evidence="2" id="KW-1133">Transmembrane helix</keyword>
<dbReference type="PRINTS" id="PR00334">
    <property type="entry name" value="KININOGEN"/>
</dbReference>
<evidence type="ECO:0000256" key="1">
    <source>
        <dbReference type="SAM" id="MobiDB-lite"/>
    </source>
</evidence>
<feature type="compositionally biased region" description="Basic residues" evidence="1">
    <location>
        <begin position="445"/>
        <end position="458"/>
    </location>
</feature>
<feature type="transmembrane region" description="Helical" evidence="2">
    <location>
        <begin position="313"/>
        <end position="333"/>
    </location>
</feature>
<dbReference type="OrthoDB" id="271709at2"/>
<keyword evidence="2" id="KW-0812">Transmembrane</keyword>
<dbReference type="GO" id="GO:0010045">
    <property type="term" value="P:response to nickel cation"/>
    <property type="evidence" value="ECO:0007669"/>
    <property type="project" value="TreeGrafter"/>
</dbReference>
<dbReference type="InterPro" id="IPR002395">
    <property type="entry name" value="Kininogen"/>
</dbReference>
<dbReference type="PANTHER" id="PTHR40659:SF1">
    <property type="entry name" value="NICKEL_COBALT EFFLUX SYSTEM RCNA"/>
    <property type="match status" value="1"/>
</dbReference>
<feature type="signal peptide" evidence="3">
    <location>
        <begin position="1"/>
        <end position="27"/>
    </location>
</feature>
<dbReference type="Proteomes" id="UP000293638">
    <property type="component" value="Unassembled WGS sequence"/>
</dbReference>
<dbReference type="GO" id="GO:0015099">
    <property type="term" value="F:nickel cation transmembrane transporter activity"/>
    <property type="evidence" value="ECO:0007669"/>
    <property type="project" value="TreeGrafter"/>
</dbReference>
<evidence type="ECO:0000313" key="5">
    <source>
        <dbReference type="EMBL" id="RZS89681.1"/>
    </source>
</evidence>
<evidence type="ECO:0000256" key="2">
    <source>
        <dbReference type="SAM" id="Phobius"/>
    </source>
</evidence>
<name>A0A4Q7NRK7_9ACTN</name>
<feature type="compositionally biased region" description="Basic and acidic residues" evidence="1">
    <location>
        <begin position="459"/>
        <end position="476"/>
    </location>
</feature>
<keyword evidence="6" id="KW-1185">Reference proteome</keyword>
<feature type="compositionally biased region" description="Low complexity" evidence="1">
    <location>
        <begin position="423"/>
        <end position="433"/>
    </location>
</feature>
<feature type="domain" description="Urease accessory protein UreH-like transmembrane" evidence="4">
    <location>
        <begin position="477"/>
        <end position="544"/>
    </location>
</feature>
<feature type="chain" id="PRO_5039004817" evidence="3">
    <location>
        <begin position="28"/>
        <end position="586"/>
    </location>
</feature>
<organism evidence="5 6">
    <name type="scientific">Motilibacter rhizosphaerae</name>
    <dbReference type="NCBI Taxonomy" id="598652"/>
    <lineage>
        <taxon>Bacteria</taxon>
        <taxon>Bacillati</taxon>
        <taxon>Actinomycetota</taxon>
        <taxon>Actinomycetes</taxon>
        <taxon>Motilibacterales</taxon>
        <taxon>Motilibacteraceae</taxon>
        <taxon>Motilibacter</taxon>
    </lineage>
</organism>
<dbReference type="InterPro" id="IPR039447">
    <property type="entry name" value="UreH-like_TM_dom"/>
</dbReference>
<dbReference type="GO" id="GO:0032025">
    <property type="term" value="P:response to cobalt ion"/>
    <property type="evidence" value="ECO:0007669"/>
    <property type="project" value="TreeGrafter"/>
</dbReference>
<proteinExistence type="predicted"/>
<dbReference type="GO" id="GO:0005886">
    <property type="term" value="C:plasma membrane"/>
    <property type="evidence" value="ECO:0007669"/>
    <property type="project" value="UniProtKB-SubCell"/>
</dbReference>
<dbReference type="PANTHER" id="PTHR40659">
    <property type="entry name" value="NICKEL/COBALT EFFLUX SYSTEM RCNA"/>
    <property type="match status" value="1"/>
</dbReference>
<dbReference type="GO" id="GO:0046583">
    <property type="term" value="F:monoatomic cation efflux transmembrane transporter activity"/>
    <property type="evidence" value="ECO:0007669"/>
    <property type="project" value="TreeGrafter"/>
</dbReference>
<dbReference type="RefSeq" id="WP_130492252.1">
    <property type="nucleotide sequence ID" value="NZ_SGXD01000002.1"/>
</dbReference>
<feature type="transmembrane region" description="Helical" evidence="2">
    <location>
        <begin position="510"/>
        <end position="535"/>
    </location>
</feature>
<protein>
    <submittedName>
        <fullName evidence="5">High-affinity nickel-transport protein</fullName>
    </submittedName>
</protein>
<feature type="region of interest" description="Disordered" evidence="1">
    <location>
        <begin position="341"/>
        <end position="390"/>
    </location>
</feature>
<comment type="caution">
    <text evidence="5">The sequence shown here is derived from an EMBL/GenBank/DDBJ whole genome shotgun (WGS) entry which is preliminary data.</text>
</comment>
<dbReference type="AlphaFoldDB" id="A0A4Q7NRK7"/>
<evidence type="ECO:0000259" key="4">
    <source>
        <dbReference type="Pfam" id="PF13386"/>
    </source>
</evidence>